<dbReference type="InterPro" id="IPR007159">
    <property type="entry name" value="SpoVT-AbrB_dom"/>
</dbReference>
<sequence length="79" mass="8829">MRTTLTSKGQLTLPAEIRKRLRLKQGTQFEVTTNEQGQVVMTPVVEPDDPFAAWVGVLEPLPEGMSSAEFIRELRTGDE</sequence>
<evidence type="ECO:0000313" key="3">
    <source>
        <dbReference type="EMBL" id="GBF04095.1"/>
    </source>
</evidence>
<dbReference type="SUPFAM" id="SSF89447">
    <property type="entry name" value="AbrB/MazE/MraZ-like"/>
    <property type="match status" value="1"/>
</dbReference>
<dbReference type="RefSeq" id="WP_103127677.1">
    <property type="nucleotide sequence ID" value="NZ_BFAG01000001.1"/>
</dbReference>
<dbReference type="PROSITE" id="PS51740">
    <property type="entry name" value="SPOVT_ABRB"/>
    <property type="match status" value="1"/>
</dbReference>
<name>A0A2I9DUQ7_9DEIO</name>
<dbReference type="AlphaFoldDB" id="A0A2I9DUQ7"/>
<keyword evidence="4" id="KW-1185">Reference proteome</keyword>
<reference evidence="4" key="1">
    <citation type="submission" date="2018-01" db="EMBL/GenBank/DDBJ databases">
        <title>Draft Genome Sequence of the Radioresistant Bacterium Deinococcus aerius TR0125, Isolated from the Higher Atmosphere above Japan.</title>
        <authorList>
            <person name="Satoh K."/>
            <person name="Arai H."/>
            <person name="Sanzen T."/>
            <person name="Kawaguchi Y."/>
            <person name="Hayashi H."/>
            <person name="Yokobori S."/>
            <person name="Yamagishi A."/>
            <person name="Oono Y."/>
            <person name="Narumi I."/>
        </authorList>
    </citation>
    <scope>NUCLEOTIDE SEQUENCE [LARGE SCALE GENOMIC DNA]</scope>
    <source>
        <strain evidence="4">TR0125</strain>
    </source>
</reference>
<comment type="caution">
    <text evidence="3">The sequence shown here is derived from an EMBL/GenBank/DDBJ whole genome shotgun (WGS) entry which is preliminary data.</text>
</comment>
<gene>
    <name evidence="3" type="ORF">DAERI_010267</name>
</gene>
<organism evidence="3 4">
    <name type="scientific">Deinococcus aerius</name>
    <dbReference type="NCBI Taxonomy" id="200253"/>
    <lineage>
        <taxon>Bacteria</taxon>
        <taxon>Thermotogati</taxon>
        <taxon>Deinococcota</taxon>
        <taxon>Deinococci</taxon>
        <taxon>Deinococcales</taxon>
        <taxon>Deinococcaceae</taxon>
        <taxon>Deinococcus</taxon>
    </lineage>
</organism>
<dbReference type="Pfam" id="PF04014">
    <property type="entry name" value="MazE_antitoxin"/>
    <property type="match status" value="1"/>
</dbReference>
<dbReference type="GO" id="GO:0003677">
    <property type="term" value="F:DNA binding"/>
    <property type="evidence" value="ECO:0007669"/>
    <property type="project" value="UniProtKB-UniRule"/>
</dbReference>
<protein>
    <submittedName>
        <fullName evidence="3">Transcriptional regulator, AbrB family</fullName>
    </submittedName>
</protein>
<keyword evidence="1" id="KW-0238">DNA-binding</keyword>
<dbReference type="Proteomes" id="UP000236569">
    <property type="component" value="Unassembled WGS sequence"/>
</dbReference>
<evidence type="ECO:0000313" key="4">
    <source>
        <dbReference type="Proteomes" id="UP000236569"/>
    </source>
</evidence>
<proteinExistence type="predicted"/>
<accession>A0A2I9DUQ7</accession>
<dbReference type="OrthoDB" id="71295at2"/>
<evidence type="ECO:0000256" key="1">
    <source>
        <dbReference type="PROSITE-ProRule" id="PRU01076"/>
    </source>
</evidence>
<dbReference type="InterPro" id="IPR037914">
    <property type="entry name" value="SpoVT-AbrB_sf"/>
</dbReference>
<dbReference type="NCBIfam" id="TIGR01439">
    <property type="entry name" value="lp_hng_hel_AbrB"/>
    <property type="match status" value="1"/>
</dbReference>
<evidence type="ECO:0000259" key="2">
    <source>
        <dbReference type="PROSITE" id="PS51740"/>
    </source>
</evidence>
<dbReference type="SMART" id="SM00966">
    <property type="entry name" value="SpoVT_AbrB"/>
    <property type="match status" value="1"/>
</dbReference>
<dbReference type="EMBL" id="BFAG01000001">
    <property type="protein sequence ID" value="GBF04095.1"/>
    <property type="molecule type" value="Genomic_DNA"/>
</dbReference>
<dbReference type="Gene3D" id="2.10.260.10">
    <property type="match status" value="1"/>
</dbReference>
<feature type="domain" description="SpoVT-AbrB" evidence="2">
    <location>
        <begin position="1"/>
        <end position="46"/>
    </location>
</feature>